<dbReference type="OrthoDB" id="8756331at2"/>
<sequence length="232" mass="24021">MYTLAQRTMHHAGFMHHVGRALAATAASLLLAASAHAAIGNADSSDVTLAGQPADAFAFADGWNPHAGPNGDTSGFGTAFDAYGAGAWTMIDRADTTHGFDGTGVLTFTLTQDTGTSGLWSVTNPSTTMNVTLDLVFAIHAGGSGGAWLFDNQTVLAKQTLDGTWQIEWVNGGGNVPDYSNVTLFGRDIVMTPVPEPSTYAMLLAGLVGLGLWRKGTVPARGPSPFFAFAAG</sequence>
<evidence type="ECO:0000256" key="1">
    <source>
        <dbReference type="SAM" id="SignalP"/>
    </source>
</evidence>
<comment type="caution">
    <text evidence="4">The sequence shown here is derived from an EMBL/GenBank/DDBJ whole genome shotgun (WGS) entry which is preliminary data.</text>
</comment>
<dbReference type="NCBIfam" id="TIGR02595">
    <property type="entry name" value="PEP_CTERM"/>
    <property type="match status" value="1"/>
</dbReference>
<feature type="domain" description="Ice-binding protein C-terminal" evidence="2">
    <location>
        <begin position="193"/>
        <end position="214"/>
    </location>
</feature>
<feature type="signal peptide" evidence="1">
    <location>
        <begin position="1"/>
        <end position="37"/>
    </location>
</feature>
<reference evidence="6" key="2">
    <citation type="journal article" date="2019" name="Int. J. Syst. Evol. Microbiol.">
        <title>The Global Catalogue of Microorganisms (GCM) 10K type strain sequencing project: providing services to taxonomists for standard genome sequencing and annotation.</title>
        <authorList>
            <consortium name="The Broad Institute Genomics Platform"/>
            <consortium name="The Broad Institute Genome Sequencing Center for Infectious Disease"/>
            <person name="Wu L."/>
            <person name="Ma J."/>
        </authorList>
    </citation>
    <scope>NUCLEOTIDE SEQUENCE [LARGE SCALE GENOMIC DNA]</scope>
    <source>
        <strain evidence="6">CGMCC 1.15931</strain>
    </source>
</reference>
<keyword evidence="1" id="KW-0732">Signal</keyword>
<dbReference type="EMBL" id="BMKG01000002">
    <property type="protein sequence ID" value="GGB87135.1"/>
    <property type="molecule type" value="Genomic_DNA"/>
</dbReference>
<reference evidence="3" key="4">
    <citation type="submission" date="2024-05" db="EMBL/GenBank/DDBJ databases">
        <authorList>
            <person name="Sun Q."/>
            <person name="Zhou Y."/>
        </authorList>
    </citation>
    <scope>NUCLEOTIDE SEQUENCE</scope>
    <source>
        <strain evidence="3">CGMCC 1.15931</strain>
    </source>
</reference>
<dbReference type="Proteomes" id="UP000622638">
    <property type="component" value="Unassembled WGS sequence"/>
</dbReference>
<name>A0A6I3STU4_9BURK</name>
<gene>
    <name evidence="3" type="ORF">GCM10011572_06460</name>
    <name evidence="4" type="ORF">GM672_07355</name>
</gene>
<evidence type="ECO:0000313" key="4">
    <source>
        <dbReference type="EMBL" id="MTV52551.1"/>
    </source>
</evidence>
<dbReference type="RefSeq" id="WP_155469881.1">
    <property type="nucleotide sequence ID" value="NZ_BMKG01000002.1"/>
</dbReference>
<evidence type="ECO:0000313" key="5">
    <source>
        <dbReference type="Proteomes" id="UP000430634"/>
    </source>
</evidence>
<dbReference type="Pfam" id="PF07589">
    <property type="entry name" value="PEP-CTERM"/>
    <property type="match status" value="1"/>
</dbReference>
<proteinExistence type="predicted"/>
<feature type="chain" id="PRO_5026133760" evidence="1">
    <location>
        <begin position="38"/>
        <end position="232"/>
    </location>
</feature>
<accession>A0A6I3STU4</accession>
<dbReference type="AlphaFoldDB" id="A0A6I3STU4"/>
<evidence type="ECO:0000313" key="3">
    <source>
        <dbReference type="EMBL" id="GGB87135.1"/>
    </source>
</evidence>
<dbReference type="EMBL" id="WNKZ01000014">
    <property type="protein sequence ID" value="MTV52551.1"/>
    <property type="molecule type" value="Genomic_DNA"/>
</dbReference>
<keyword evidence="6" id="KW-1185">Reference proteome</keyword>
<evidence type="ECO:0000259" key="2">
    <source>
        <dbReference type="Pfam" id="PF07589"/>
    </source>
</evidence>
<reference evidence="3" key="1">
    <citation type="journal article" date="2014" name="Int. J. Syst. Evol. Microbiol.">
        <title>Complete genome of a new Firmicutes species belonging to the dominant human colonic microbiota ('Ruminococcus bicirculans') reveals two chromosomes and a selective capacity to utilize plant glucans.</title>
        <authorList>
            <consortium name="NISC Comparative Sequencing Program"/>
            <person name="Wegmann U."/>
            <person name="Louis P."/>
            <person name="Goesmann A."/>
            <person name="Henrissat B."/>
            <person name="Duncan S.H."/>
            <person name="Flint H.J."/>
        </authorList>
    </citation>
    <scope>NUCLEOTIDE SEQUENCE</scope>
    <source>
        <strain evidence="3">CGMCC 1.15931</strain>
    </source>
</reference>
<dbReference type="InterPro" id="IPR013424">
    <property type="entry name" value="Ice-binding_C"/>
</dbReference>
<dbReference type="Proteomes" id="UP000430634">
    <property type="component" value="Unassembled WGS sequence"/>
</dbReference>
<protein>
    <submittedName>
        <fullName evidence="4">PEP-CTERM sorting domain-containing protein</fullName>
    </submittedName>
</protein>
<evidence type="ECO:0000313" key="6">
    <source>
        <dbReference type="Proteomes" id="UP000622638"/>
    </source>
</evidence>
<organism evidence="4 5">
    <name type="scientific">Pseudoduganella buxea</name>
    <dbReference type="NCBI Taxonomy" id="1949069"/>
    <lineage>
        <taxon>Bacteria</taxon>
        <taxon>Pseudomonadati</taxon>
        <taxon>Pseudomonadota</taxon>
        <taxon>Betaproteobacteria</taxon>
        <taxon>Burkholderiales</taxon>
        <taxon>Oxalobacteraceae</taxon>
        <taxon>Telluria group</taxon>
        <taxon>Pseudoduganella</taxon>
    </lineage>
</organism>
<reference evidence="4 5" key="3">
    <citation type="submission" date="2019-11" db="EMBL/GenBank/DDBJ databases">
        <title>Type strains purchased from KCTC, JCM and DSMZ.</title>
        <authorList>
            <person name="Lu H."/>
        </authorList>
    </citation>
    <scope>NUCLEOTIDE SEQUENCE [LARGE SCALE GENOMIC DNA]</scope>
    <source>
        <strain evidence="4 5">KCTC 52429</strain>
    </source>
</reference>